<accession>A0A3S3MPT0</accession>
<comment type="caution">
    <text evidence="5">The sequence shown here is derived from an EMBL/GenBank/DDBJ whole genome shotgun (WGS) entry which is preliminary data.</text>
</comment>
<keyword evidence="6" id="KW-1185">Reference proteome</keyword>
<feature type="domain" description="Alpha/beta hydrolase fold-3" evidence="4">
    <location>
        <begin position="73"/>
        <end position="273"/>
    </location>
</feature>
<dbReference type="PANTHER" id="PTHR48081">
    <property type="entry name" value="AB HYDROLASE SUPERFAMILY PROTEIN C4A8.06C"/>
    <property type="match status" value="1"/>
</dbReference>
<dbReference type="Pfam" id="PF07859">
    <property type="entry name" value="Abhydrolase_3"/>
    <property type="match status" value="1"/>
</dbReference>
<protein>
    <submittedName>
        <fullName evidence="5">Alpha/beta hydrolase</fullName>
    </submittedName>
</protein>
<evidence type="ECO:0000256" key="1">
    <source>
        <dbReference type="ARBA" id="ARBA00010515"/>
    </source>
</evidence>
<dbReference type="PANTHER" id="PTHR48081:SF8">
    <property type="entry name" value="ALPHA_BETA HYDROLASE FOLD-3 DOMAIN-CONTAINING PROTEIN-RELATED"/>
    <property type="match status" value="1"/>
</dbReference>
<dbReference type="AlphaFoldDB" id="A0A3S3MPT0"/>
<dbReference type="SUPFAM" id="SSF53474">
    <property type="entry name" value="alpha/beta-Hydrolases"/>
    <property type="match status" value="1"/>
</dbReference>
<dbReference type="PROSITE" id="PS01174">
    <property type="entry name" value="LIPASE_GDXG_SER"/>
    <property type="match status" value="1"/>
</dbReference>
<evidence type="ECO:0000256" key="3">
    <source>
        <dbReference type="PROSITE-ProRule" id="PRU10038"/>
    </source>
</evidence>
<keyword evidence="2 5" id="KW-0378">Hydrolase</keyword>
<evidence type="ECO:0000313" key="6">
    <source>
        <dbReference type="Proteomes" id="UP000288071"/>
    </source>
</evidence>
<dbReference type="EMBL" id="SAVA01000006">
    <property type="protein sequence ID" value="RWR51625.1"/>
    <property type="molecule type" value="Genomic_DNA"/>
</dbReference>
<comment type="similarity">
    <text evidence="1">Belongs to the 'GDXG' lipolytic enzyme family.</text>
</comment>
<name>A0A3S3MPT0_9RHOB</name>
<proteinExistence type="inferred from homology"/>
<feature type="active site" evidence="3">
    <location>
        <position position="147"/>
    </location>
</feature>
<reference evidence="6" key="2">
    <citation type="submission" date="2019-01" db="EMBL/GenBank/DDBJ databases">
        <title>Sinorhodobacter populi sp. nov. isolated from the symptomatic bark tissue of Populus euramericana canker.</title>
        <authorList>
            <person name="Li Y."/>
        </authorList>
    </citation>
    <scope>NUCLEOTIDE SEQUENCE [LARGE SCALE GENOMIC DNA]</scope>
    <source>
        <strain evidence="6">CGMCC 1.12963</strain>
    </source>
</reference>
<dbReference type="Gene3D" id="3.40.50.1820">
    <property type="entry name" value="alpha/beta hydrolase"/>
    <property type="match status" value="1"/>
</dbReference>
<evidence type="ECO:0000256" key="2">
    <source>
        <dbReference type="ARBA" id="ARBA00022801"/>
    </source>
</evidence>
<dbReference type="InterPro" id="IPR050300">
    <property type="entry name" value="GDXG_lipolytic_enzyme"/>
</dbReference>
<dbReference type="InterPro" id="IPR033140">
    <property type="entry name" value="Lipase_GDXG_put_SER_AS"/>
</dbReference>
<dbReference type="InterPro" id="IPR029058">
    <property type="entry name" value="AB_hydrolase_fold"/>
</dbReference>
<dbReference type="RefSeq" id="WP_128156514.1">
    <property type="nucleotide sequence ID" value="NZ_JBHSOM010000026.1"/>
</dbReference>
<evidence type="ECO:0000259" key="4">
    <source>
        <dbReference type="Pfam" id="PF07859"/>
    </source>
</evidence>
<organism evidence="5 6">
    <name type="scientific">Paenirhodobacter huangdaonensis</name>
    <dbReference type="NCBI Taxonomy" id="2501515"/>
    <lineage>
        <taxon>Bacteria</taxon>
        <taxon>Pseudomonadati</taxon>
        <taxon>Pseudomonadota</taxon>
        <taxon>Alphaproteobacteria</taxon>
        <taxon>Rhodobacterales</taxon>
        <taxon>Rhodobacter group</taxon>
        <taxon>Paenirhodobacter</taxon>
    </lineage>
</organism>
<gene>
    <name evidence="5" type="ORF">EOW66_11630</name>
</gene>
<dbReference type="GO" id="GO:0016787">
    <property type="term" value="F:hydrolase activity"/>
    <property type="evidence" value="ECO:0007669"/>
    <property type="project" value="UniProtKB-KW"/>
</dbReference>
<reference evidence="5 6" key="1">
    <citation type="submission" date="2019-01" db="EMBL/GenBank/DDBJ databases">
        <title>Sinorhodobacter populi sp. nov. isolated from the symptomatic bark tissue of Populus euramericana canker.</title>
        <authorList>
            <person name="Xu G."/>
        </authorList>
    </citation>
    <scope>NUCLEOTIDE SEQUENCE [LARGE SCALE GENOMIC DNA]</scope>
    <source>
        <strain evidence="5 6">CGMCC 1.12963</strain>
    </source>
</reference>
<dbReference type="InterPro" id="IPR013094">
    <property type="entry name" value="AB_hydrolase_3"/>
</dbReference>
<evidence type="ECO:0000313" key="5">
    <source>
        <dbReference type="EMBL" id="RWR51625.1"/>
    </source>
</evidence>
<sequence length="303" mass="32067">MSLRLRLLGRLAGLLAKPQMARVIDPDLARGAMERGAVLAFRMPPFVAALPLVLGGRPALSVRSGPAARGALVLHLHGGAHVAGGPRTHLAMMARFARLAGLEVILPDHRLAPEHPHPAALTDSLAVWDELMARGYAPGQIVLSGDSAGGGLALALLARLCARGTPPAGLIAFSPWTDLTGSGASIRENAATDPMLPAERLDEVARLYLGAHAADDPDASPLFAAFPGCPPVLLHCSQSEILRDDSLRMAERLRGFGAEVTVQSWPDALHVWHFFDGWVPEARAALSDAARAARQMLSLPDRQ</sequence>
<dbReference type="Proteomes" id="UP000288071">
    <property type="component" value="Unassembled WGS sequence"/>
</dbReference>